<dbReference type="AlphaFoldDB" id="A0AAD2CIW9"/>
<accession>A0AAD2CIW9</accession>
<dbReference type="GO" id="GO:0008270">
    <property type="term" value="F:zinc ion binding"/>
    <property type="evidence" value="ECO:0007669"/>
    <property type="project" value="UniProtKB-KW"/>
</dbReference>
<dbReference type="SUPFAM" id="SSF144232">
    <property type="entry name" value="HIT/MYND zinc finger-like"/>
    <property type="match status" value="1"/>
</dbReference>
<feature type="domain" description="MYND-type" evidence="5">
    <location>
        <begin position="308"/>
        <end position="348"/>
    </location>
</feature>
<dbReference type="Pfam" id="PF01753">
    <property type="entry name" value="zf-MYND"/>
    <property type="match status" value="1"/>
</dbReference>
<comment type="caution">
    <text evidence="6">The sequence shown here is derived from an EMBL/GenBank/DDBJ whole genome shotgun (WGS) entry which is preliminary data.</text>
</comment>
<dbReference type="Proteomes" id="UP001295423">
    <property type="component" value="Unassembled WGS sequence"/>
</dbReference>
<evidence type="ECO:0000313" key="6">
    <source>
        <dbReference type="EMBL" id="CAJ1934462.1"/>
    </source>
</evidence>
<dbReference type="EMBL" id="CAKOGP040000335">
    <property type="protein sequence ID" value="CAJ1934462.1"/>
    <property type="molecule type" value="Genomic_DNA"/>
</dbReference>
<dbReference type="Gene3D" id="6.10.140.2220">
    <property type="match status" value="1"/>
</dbReference>
<evidence type="ECO:0000256" key="1">
    <source>
        <dbReference type="ARBA" id="ARBA00022723"/>
    </source>
</evidence>
<keyword evidence="3" id="KW-0862">Zinc</keyword>
<evidence type="ECO:0000313" key="7">
    <source>
        <dbReference type="Proteomes" id="UP001295423"/>
    </source>
</evidence>
<proteinExistence type="predicted"/>
<keyword evidence="7" id="KW-1185">Reference proteome</keyword>
<protein>
    <recommendedName>
        <fullName evidence="5">MYND-type domain-containing protein</fullName>
    </recommendedName>
</protein>
<keyword evidence="2 4" id="KW-0863">Zinc-finger</keyword>
<evidence type="ECO:0000256" key="2">
    <source>
        <dbReference type="ARBA" id="ARBA00022771"/>
    </source>
</evidence>
<sequence length="653" mass="74751">MNGQYTFQSTSAANPSWFTVTLPDGTYVDIGTKQGAEDFLCAASGVECFSSKLQEISRIRNKKKWNANDRDKLFELYSFIERLAGSACPEVFRRQVPELEIRNWLENTIEDIKKLSAKRGWIRGGDIDDVDRLVLESCIAFFQHAVPLALAFEGPFFQAFAAFVKARKRNGRDLPAKPICLRITAIVYFAVLASKTEFDSKWDQERVFKKLEASGILEQVIRCLTVSQPPEDATAGDEIIRNLQACPLLISKQFMLGKPCGDTLRMILDGKDGSRKKQPQVINAFQNLVRLSDSAVKAPKFRDETLECGNCGKEDILETFMTCSRCHGQIYCSKEYQRADWRKHKTICADLSKTKRDEFDIEQMTLAGSNFLNKHGLRVLDKMVEMCTRTGLKAGDMVTELSWKNDGVIPTLQTPPVFNITPRRDYIERLEYHARRLSEYLKQGRVMKDKGVVALNYKTNSAFGQSQFTDALVDGHRYEIMSMLYHRFALKNYPFLLTKLVEACDNTGLEPNEFVLELDFPPIQNGIFPLYYDLSSFDNLLDDLTIFKFVPAQGYIDGSRPEEADWFSNYHQDPYHREKKKKAAVALMKERTANQPMPFAGFIHFAGYIESFQNDERLFNSVVVQCYRTVPNFTLRYAQMLSQNGIPNREEIE</sequence>
<organism evidence="6 7">
    <name type="scientific">Cylindrotheca closterium</name>
    <dbReference type="NCBI Taxonomy" id="2856"/>
    <lineage>
        <taxon>Eukaryota</taxon>
        <taxon>Sar</taxon>
        <taxon>Stramenopiles</taxon>
        <taxon>Ochrophyta</taxon>
        <taxon>Bacillariophyta</taxon>
        <taxon>Bacillariophyceae</taxon>
        <taxon>Bacillariophycidae</taxon>
        <taxon>Bacillariales</taxon>
        <taxon>Bacillariaceae</taxon>
        <taxon>Cylindrotheca</taxon>
    </lineage>
</organism>
<dbReference type="InterPro" id="IPR002893">
    <property type="entry name" value="Znf_MYND"/>
</dbReference>
<name>A0AAD2CIW9_9STRA</name>
<dbReference type="PROSITE" id="PS50865">
    <property type="entry name" value="ZF_MYND_2"/>
    <property type="match status" value="1"/>
</dbReference>
<reference evidence="6" key="1">
    <citation type="submission" date="2023-08" db="EMBL/GenBank/DDBJ databases">
        <authorList>
            <person name="Audoor S."/>
            <person name="Bilcke G."/>
        </authorList>
    </citation>
    <scope>NUCLEOTIDE SEQUENCE</scope>
</reference>
<keyword evidence="1" id="KW-0479">Metal-binding</keyword>
<gene>
    <name evidence="6" type="ORF">CYCCA115_LOCUS3802</name>
</gene>
<evidence type="ECO:0000256" key="3">
    <source>
        <dbReference type="ARBA" id="ARBA00022833"/>
    </source>
</evidence>
<evidence type="ECO:0000259" key="5">
    <source>
        <dbReference type="PROSITE" id="PS50865"/>
    </source>
</evidence>
<evidence type="ECO:0000256" key="4">
    <source>
        <dbReference type="PROSITE-ProRule" id="PRU00134"/>
    </source>
</evidence>